<accession>A0A844G6J5</accession>
<sequence>MKNKNGNLLTTQEVAQFLNISARTLSRWKLNRIRIGKRVYYEENLIEKILTEGK</sequence>
<evidence type="ECO:0000313" key="3">
    <source>
        <dbReference type="Proteomes" id="UP000435649"/>
    </source>
</evidence>
<gene>
    <name evidence="2" type="ORF">FYJ85_15835</name>
</gene>
<dbReference type="InterPro" id="IPR009061">
    <property type="entry name" value="DNA-bd_dom_put_sf"/>
</dbReference>
<dbReference type="Pfam" id="PF12728">
    <property type="entry name" value="HTH_17"/>
    <property type="match status" value="1"/>
</dbReference>
<evidence type="ECO:0000259" key="1">
    <source>
        <dbReference type="Pfam" id="PF12728"/>
    </source>
</evidence>
<dbReference type="EMBL" id="VUNS01000020">
    <property type="protein sequence ID" value="MST98512.1"/>
    <property type="molecule type" value="Genomic_DNA"/>
</dbReference>
<evidence type="ECO:0000313" key="2">
    <source>
        <dbReference type="EMBL" id="MST98512.1"/>
    </source>
</evidence>
<feature type="domain" description="Helix-turn-helix" evidence="1">
    <location>
        <begin position="8"/>
        <end position="52"/>
    </location>
</feature>
<keyword evidence="3" id="KW-1185">Reference proteome</keyword>
<dbReference type="AlphaFoldDB" id="A0A844G6J5"/>
<name>A0A844G6J5_9BACT</name>
<proteinExistence type="predicted"/>
<dbReference type="RefSeq" id="WP_154419481.1">
    <property type="nucleotide sequence ID" value="NZ_VUNS01000020.1"/>
</dbReference>
<comment type="caution">
    <text evidence="2">The sequence shown here is derived from an EMBL/GenBank/DDBJ whole genome shotgun (WGS) entry which is preliminary data.</text>
</comment>
<dbReference type="SUPFAM" id="SSF46955">
    <property type="entry name" value="Putative DNA-binding domain"/>
    <property type="match status" value="1"/>
</dbReference>
<dbReference type="Proteomes" id="UP000435649">
    <property type="component" value="Unassembled WGS sequence"/>
</dbReference>
<dbReference type="InterPro" id="IPR041657">
    <property type="entry name" value="HTH_17"/>
</dbReference>
<organism evidence="2 3">
    <name type="scientific">Victivallis lenta</name>
    <dbReference type="NCBI Taxonomy" id="2606640"/>
    <lineage>
        <taxon>Bacteria</taxon>
        <taxon>Pseudomonadati</taxon>
        <taxon>Lentisphaerota</taxon>
        <taxon>Lentisphaeria</taxon>
        <taxon>Victivallales</taxon>
        <taxon>Victivallaceae</taxon>
        <taxon>Victivallis</taxon>
    </lineage>
</organism>
<protein>
    <submittedName>
        <fullName evidence="2">Helix-turn-helix domain-containing protein</fullName>
    </submittedName>
</protein>
<reference evidence="2 3" key="1">
    <citation type="submission" date="2019-08" db="EMBL/GenBank/DDBJ databases">
        <title>In-depth cultivation of the pig gut microbiome towards novel bacterial diversity and tailored functional studies.</title>
        <authorList>
            <person name="Wylensek D."/>
            <person name="Hitch T.C.A."/>
            <person name="Clavel T."/>
        </authorList>
    </citation>
    <scope>NUCLEOTIDE SEQUENCE [LARGE SCALE GENOMIC DNA]</scope>
    <source>
        <strain evidence="2 3">BBE-744-WT-12</strain>
    </source>
</reference>